<name>A0A975YIT6_9PROT</name>
<feature type="transmembrane region" description="Helical" evidence="7">
    <location>
        <begin position="55"/>
        <end position="75"/>
    </location>
</feature>
<keyword evidence="3 7" id="KW-0812">Transmembrane</keyword>
<feature type="transmembrane region" description="Helical" evidence="7">
    <location>
        <begin position="307"/>
        <end position="324"/>
    </location>
</feature>
<evidence type="ECO:0000256" key="3">
    <source>
        <dbReference type="ARBA" id="ARBA00022692"/>
    </source>
</evidence>
<keyword evidence="2" id="KW-1003">Cell membrane</keyword>
<feature type="transmembrane region" description="Helical" evidence="7">
    <location>
        <begin position="504"/>
        <end position="525"/>
    </location>
</feature>
<gene>
    <name evidence="10" type="ORF">KO353_11360</name>
</gene>
<evidence type="ECO:0000256" key="2">
    <source>
        <dbReference type="ARBA" id="ARBA00022475"/>
    </source>
</evidence>
<reference evidence="10" key="1">
    <citation type="submission" date="2021-06" db="EMBL/GenBank/DDBJ databases">
        <title>Elioraea tepida, sp. nov., a moderately thermophilic aerobic anoxygenic phototrophic bacterium isolated from an alkaline siliceous hot spring mat community in Yellowstone National Park, WY, USA.</title>
        <authorList>
            <person name="Saini M.K."/>
            <person name="Yoshida S."/>
            <person name="Sebastian A."/>
            <person name="Hirose S."/>
            <person name="Hara E."/>
            <person name="Tamaki H."/>
            <person name="Soulier N.T."/>
            <person name="Albert I."/>
            <person name="Hanada S."/>
            <person name="Bryant D.A."/>
            <person name="Tank M."/>
        </authorList>
    </citation>
    <scope>NUCLEOTIDE SEQUENCE</scope>
    <source>
        <strain evidence="10">MS-P2</strain>
    </source>
</reference>
<evidence type="ECO:0000256" key="1">
    <source>
        <dbReference type="ARBA" id="ARBA00004651"/>
    </source>
</evidence>
<dbReference type="GO" id="GO:0005886">
    <property type="term" value="C:plasma membrane"/>
    <property type="evidence" value="ECO:0007669"/>
    <property type="project" value="UniProtKB-SubCell"/>
</dbReference>
<feature type="transmembrane region" description="Helical" evidence="7">
    <location>
        <begin position="474"/>
        <end position="492"/>
    </location>
</feature>
<feature type="transmembrane region" description="Helical" evidence="7">
    <location>
        <begin position="336"/>
        <end position="365"/>
    </location>
</feature>
<dbReference type="Pfam" id="PF13567">
    <property type="entry name" value="DUF4131"/>
    <property type="match status" value="1"/>
</dbReference>
<dbReference type="InterPro" id="IPR052159">
    <property type="entry name" value="Competence_DNA_uptake"/>
</dbReference>
<evidence type="ECO:0000259" key="8">
    <source>
        <dbReference type="Pfam" id="PF03772"/>
    </source>
</evidence>
<dbReference type="AlphaFoldDB" id="A0A975YIT6"/>
<feature type="domain" description="ComEC/Rec2-related protein" evidence="8">
    <location>
        <begin position="246"/>
        <end position="527"/>
    </location>
</feature>
<keyword evidence="11" id="KW-1185">Reference proteome</keyword>
<dbReference type="KEGG" id="elio:KO353_11360"/>
<protein>
    <submittedName>
        <fullName evidence="10">ComEC family competence protein</fullName>
    </submittedName>
</protein>
<dbReference type="RefSeq" id="WP_218284824.1">
    <property type="nucleotide sequence ID" value="NZ_CP076448.1"/>
</dbReference>
<dbReference type="InterPro" id="IPR025405">
    <property type="entry name" value="DUF4131"/>
</dbReference>
<dbReference type="InterPro" id="IPR004477">
    <property type="entry name" value="ComEC_N"/>
</dbReference>
<evidence type="ECO:0000259" key="9">
    <source>
        <dbReference type="Pfam" id="PF13567"/>
    </source>
</evidence>
<dbReference type="PANTHER" id="PTHR30619:SF1">
    <property type="entry name" value="RECOMBINATION PROTEIN 2"/>
    <property type="match status" value="1"/>
</dbReference>
<dbReference type="NCBIfam" id="TIGR00360">
    <property type="entry name" value="ComEC_N-term"/>
    <property type="match status" value="1"/>
</dbReference>
<dbReference type="EMBL" id="CP076448">
    <property type="protein sequence ID" value="QXM23891.1"/>
    <property type="molecule type" value="Genomic_DNA"/>
</dbReference>
<evidence type="ECO:0000256" key="7">
    <source>
        <dbReference type="SAM" id="Phobius"/>
    </source>
</evidence>
<evidence type="ECO:0000256" key="4">
    <source>
        <dbReference type="ARBA" id="ARBA00022989"/>
    </source>
</evidence>
<sequence>MAFAPPLSGLAAAAAFARPLPAWLMLGGEVRTLLWVPVAMGAGIVAYFALPSEPAWWIGATVAASALVVAVLVRALALPRLLLLLLAAAGAGFACAQARTASLPPLAEVPTRAVVVTATVEAAETLPEGRRVRLGSVTLGEEPFPRELRIRLRESDETALAPGDRVRLRALLRPPAPPAVPGGFDFQRTAFFAGLGATGVALGPVEVLSRGEEGGVARILARLRQIVLDRITASVPGPEGAVAGALLTGARAAIPEADLAALREAGLAHLLAVSGLHVGIVGGVVFAALRLLFAATALALYVNAKKLAALGGILAAFLYMLLTGSQVPMQRAVAMAALFALAVLLDRQGVGMRALALAAIVVLAFQPEAVLGPSFQMSFAAVLALIAAYQAGRPWLSRVRAARGWPLRLAAGFALLCFTSLVASAATAPFAAWHFQRVQLYGVAANAIAVPLTTVVVMPLGLVGLLLMPVGLEAMALVPMGWAVEVVLWAAREVAAWPGASPRLPAAPAWGVLAVTAGLLCLCLLRGRAALAGLVPLLVGLASPWAGAQPDVIVNPTARVIVLKGTEGYAALVSGASRFEREAIAERLGLAALPPLPEGEAGSLGCTRFTCTLSGPAGQMVLLLRPGPEKTRCDTAALVVSPEPLRGRCRPSPVIDRFSVWRDGAHAAWFTADGVRVVSDRSLRGDRPWVAPVPERRPARPSRLPPAPALERPDAEEE</sequence>
<feature type="transmembrane region" description="Helical" evidence="7">
    <location>
        <begin position="443"/>
        <end position="467"/>
    </location>
</feature>
<feature type="domain" description="DUF4131" evidence="9">
    <location>
        <begin position="54"/>
        <end position="203"/>
    </location>
</feature>
<comment type="subcellular location">
    <subcellularLocation>
        <location evidence="1">Cell membrane</location>
        <topology evidence="1">Multi-pass membrane protein</topology>
    </subcellularLocation>
</comment>
<evidence type="ECO:0000313" key="11">
    <source>
        <dbReference type="Proteomes" id="UP000694001"/>
    </source>
</evidence>
<dbReference type="PANTHER" id="PTHR30619">
    <property type="entry name" value="DNA INTERNALIZATION/COMPETENCE PROTEIN COMEC/REC2"/>
    <property type="match status" value="1"/>
</dbReference>
<keyword evidence="4 7" id="KW-1133">Transmembrane helix</keyword>
<proteinExistence type="predicted"/>
<evidence type="ECO:0000256" key="5">
    <source>
        <dbReference type="ARBA" id="ARBA00023136"/>
    </source>
</evidence>
<feature type="transmembrane region" description="Helical" evidence="7">
    <location>
        <begin position="33"/>
        <end position="50"/>
    </location>
</feature>
<feature type="region of interest" description="Disordered" evidence="6">
    <location>
        <begin position="686"/>
        <end position="718"/>
    </location>
</feature>
<feature type="transmembrane region" description="Helical" evidence="7">
    <location>
        <begin position="270"/>
        <end position="301"/>
    </location>
</feature>
<feature type="transmembrane region" description="Helical" evidence="7">
    <location>
        <begin position="409"/>
        <end position="431"/>
    </location>
</feature>
<evidence type="ECO:0000256" key="6">
    <source>
        <dbReference type="SAM" id="MobiDB-lite"/>
    </source>
</evidence>
<keyword evidence="5 7" id="KW-0472">Membrane</keyword>
<dbReference type="Pfam" id="PF03772">
    <property type="entry name" value="Competence"/>
    <property type="match status" value="1"/>
</dbReference>
<evidence type="ECO:0000313" key="10">
    <source>
        <dbReference type="EMBL" id="QXM23891.1"/>
    </source>
</evidence>
<organism evidence="10 11">
    <name type="scientific">Elioraea tepida</name>
    <dbReference type="NCBI Taxonomy" id="2843330"/>
    <lineage>
        <taxon>Bacteria</taxon>
        <taxon>Pseudomonadati</taxon>
        <taxon>Pseudomonadota</taxon>
        <taxon>Alphaproteobacteria</taxon>
        <taxon>Acetobacterales</taxon>
        <taxon>Elioraeaceae</taxon>
        <taxon>Elioraea</taxon>
    </lineage>
</organism>
<accession>A0A975YIT6</accession>
<feature type="transmembrane region" description="Helical" evidence="7">
    <location>
        <begin position="371"/>
        <end position="389"/>
    </location>
</feature>
<dbReference type="Proteomes" id="UP000694001">
    <property type="component" value="Chromosome"/>
</dbReference>